<dbReference type="AlphaFoldDB" id="A0A1M2VHE7"/>
<evidence type="ECO:0000313" key="1">
    <source>
        <dbReference type="EMBL" id="OJT07024.1"/>
    </source>
</evidence>
<dbReference type="EMBL" id="MNAD01001226">
    <property type="protein sequence ID" value="OJT07024.1"/>
    <property type="molecule type" value="Genomic_DNA"/>
</dbReference>
<name>A0A1M2VHE7_TRAPU</name>
<reference evidence="1 2" key="1">
    <citation type="submission" date="2016-10" db="EMBL/GenBank/DDBJ databases">
        <title>Genome sequence of the basidiomycete white-rot fungus Trametes pubescens.</title>
        <authorList>
            <person name="Makela M.R."/>
            <person name="Granchi Z."/>
            <person name="Peng M."/>
            <person name="De Vries R.P."/>
            <person name="Grigoriev I."/>
            <person name="Riley R."/>
            <person name="Hilden K."/>
        </authorList>
    </citation>
    <scope>NUCLEOTIDE SEQUENCE [LARGE SCALE GENOMIC DNA]</scope>
    <source>
        <strain evidence="1 2">FBCC735</strain>
    </source>
</reference>
<protein>
    <submittedName>
        <fullName evidence="1">Uncharacterized protein</fullName>
    </submittedName>
</protein>
<gene>
    <name evidence="1" type="ORF">TRAPUB_2127</name>
</gene>
<proteinExistence type="predicted"/>
<keyword evidence="2" id="KW-1185">Reference proteome</keyword>
<comment type="caution">
    <text evidence="1">The sequence shown here is derived from an EMBL/GenBank/DDBJ whole genome shotgun (WGS) entry which is preliminary data.</text>
</comment>
<dbReference type="Proteomes" id="UP000184267">
    <property type="component" value="Unassembled WGS sequence"/>
</dbReference>
<sequence>MSVMGDRVAKRLQPSSSGASYLQVSATAGNAIWPYLQYVPDDVVEETAACRPGGSVAHGEG</sequence>
<organism evidence="1 2">
    <name type="scientific">Trametes pubescens</name>
    <name type="common">White-rot fungus</name>
    <dbReference type="NCBI Taxonomy" id="154538"/>
    <lineage>
        <taxon>Eukaryota</taxon>
        <taxon>Fungi</taxon>
        <taxon>Dikarya</taxon>
        <taxon>Basidiomycota</taxon>
        <taxon>Agaricomycotina</taxon>
        <taxon>Agaricomycetes</taxon>
        <taxon>Polyporales</taxon>
        <taxon>Polyporaceae</taxon>
        <taxon>Trametes</taxon>
    </lineage>
</organism>
<accession>A0A1M2VHE7</accession>
<evidence type="ECO:0000313" key="2">
    <source>
        <dbReference type="Proteomes" id="UP000184267"/>
    </source>
</evidence>